<evidence type="ECO:0000256" key="1">
    <source>
        <dbReference type="SAM" id="MobiDB-lite"/>
    </source>
</evidence>
<evidence type="ECO:0000313" key="2">
    <source>
        <dbReference type="EMBL" id="MPC55676.1"/>
    </source>
</evidence>
<feature type="region of interest" description="Disordered" evidence="1">
    <location>
        <begin position="67"/>
        <end position="90"/>
    </location>
</feature>
<comment type="caution">
    <text evidence="2">The sequence shown here is derived from an EMBL/GenBank/DDBJ whole genome shotgun (WGS) entry which is preliminary data.</text>
</comment>
<dbReference type="Proteomes" id="UP000324222">
    <property type="component" value="Unassembled WGS sequence"/>
</dbReference>
<dbReference type="AlphaFoldDB" id="A0A5B7GDN6"/>
<proteinExistence type="predicted"/>
<reference evidence="2 3" key="1">
    <citation type="submission" date="2019-05" db="EMBL/GenBank/DDBJ databases">
        <title>Another draft genome of Portunus trituberculatus and its Hox gene families provides insights of decapod evolution.</title>
        <authorList>
            <person name="Jeong J.-H."/>
            <person name="Song I."/>
            <person name="Kim S."/>
            <person name="Choi T."/>
            <person name="Kim D."/>
            <person name="Ryu S."/>
            <person name="Kim W."/>
        </authorList>
    </citation>
    <scope>NUCLEOTIDE SEQUENCE [LARGE SCALE GENOMIC DNA]</scope>
    <source>
        <tissue evidence="2">Muscle</tissue>
    </source>
</reference>
<accession>A0A5B7GDN6</accession>
<dbReference type="EMBL" id="VSRR010013361">
    <property type="protein sequence ID" value="MPC55676.1"/>
    <property type="molecule type" value="Genomic_DNA"/>
</dbReference>
<gene>
    <name evidence="2" type="ORF">E2C01_049619</name>
</gene>
<protein>
    <submittedName>
        <fullName evidence="2">Uncharacterized protein</fullName>
    </submittedName>
</protein>
<name>A0A5B7GDN6_PORTR</name>
<evidence type="ECO:0000313" key="3">
    <source>
        <dbReference type="Proteomes" id="UP000324222"/>
    </source>
</evidence>
<organism evidence="2 3">
    <name type="scientific">Portunus trituberculatus</name>
    <name type="common">Swimming crab</name>
    <name type="synonym">Neptunus trituberculatus</name>
    <dbReference type="NCBI Taxonomy" id="210409"/>
    <lineage>
        <taxon>Eukaryota</taxon>
        <taxon>Metazoa</taxon>
        <taxon>Ecdysozoa</taxon>
        <taxon>Arthropoda</taxon>
        <taxon>Crustacea</taxon>
        <taxon>Multicrustacea</taxon>
        <taxon>Malacostraca</taxon>
        <taxon>Eumalacostraca</taxon>
        <taxon>Eucarida</taxon>
        <taxon>Decapoda</taxon>
        <taxon>Pleocyemata</taxon>
        <taxon>Brachyura</taxon>
        <taxon>Eubrachyura</taxon>
        <taxon>Portunoidea</taxon>
        <taxon>Portunidae</taxon>
        <taxon>Portuninae</taxon>
        <taxon>Portunus</taxon>
    </lineage>
</organism>
<keyword evidence="3" id="KW-1185">Reference proteome</keyword>
<sequence length="103" mass="11411">MQGCVVCCTSHTNNPSYKRKEALARCRWHERFLRPSAVRPMFRQAFRKSVHVRLRCAFRVPAVCGSPLFSRAGHGRHQSTTSPKLRLSSHLPRAAAAAAAAAA</sequence>